<sequence length="772" mass="86673">MALRDLVMGGAGCAVPDSNGAAGASSSNPLGGFASSLLGSSSKTQERLRELPALPGPGQLSSAEYGPLTSLPGSEYDQELSQQRNAKGSAFLRGFYGGDQQGYADAWNDVTQNQLPPGFNYLRPKEEPPIFSDFEQIYNQEAAISGRQPYFEEPPQQVLSGFLRSFLDSSREEVPFYPVRLPELGLSAADKQRIRDRSSIMARHFFAEKGDDYVNAQVTALLQSLDIEDNIQAREPLGGRLSELEQYWNESHSAEAGSRWRGMAQPATETSNRWVEEYSQHRDFPSRHESWAQEFQSQHDSDSWANQFSEMTERRQLRDGNFGGIGALEQTRSLVDTLSKNQDPKFQNSKFLQFVSKMSRGELIVEDNHLKASPALGDSWANEYHTQHASNPEVWASEFAAGERARYGNTWVDEFGGERQDASATEQWVREFSAGDGTRDWADEFGDRLAKGMFEEDSSADGWLDSYNKFVEEQVRGEQQLPASSKWLYVFADQNPYVGHPNPLKEGQDLFRRGLLSEAVLALEAEVLKNPDNAEGWRLLGITHAENDDDRQAIASMVRARDADPANLEVLLALGVSHTNELEQAEALKYLRGWLQNHPLYGKLVPPVTIDRLNHSEQVARLFNEAAAMSPEDGDVHTVLGVLYNLSREYDKAIQAFQTALKLKPRDYSLWNKLGATQANSARSADAINAYQQALDLKPNYVRAWSNMGIGYANQGRYEESIQYYVRALCMNPKADNAWQYLRISLSCAKRMDLLDACEQRDLDLLQKEFPF</sequence>
<name>A0ACC2DX58_DIPCM</name>
<evidence type="ECO:0000313" key="1">
    <source>
        <dbReference type="EMBL" id="KAJ7558856.1"/>
    </source>
</evidence>
<organism evidence="1 2">
    <name type="scientific">Diphasiastrum complanatum</name>
    <name type="common">Issler's clubmoss</name>
    <name type="synonym">Lycopodium complanatum</name>
    <dbReference type="NCBI Taxonomy" id="34168"/>
    <lineage>
        <taxon>Eukaryota</taxon>
        <taxon>Viridiplantae</taxon>
        <taxon>Streptophyta</taxon>
        <taxon>Embryophyta</taxon>
        <taxon>Tracheophyta</taxon>
        <taxon>Lycopodiopsida</taxon>
        <taxon>Lycopodiales</taxon>
        <taxon>Lycopodiaceae</taxon>
        <taxon>Lycopodioideae</taxon>
        <taxon>Diphasiastrum</taxon>
    </lineage>
</organism>
<protein>
    <submittedName>
        <fullName evidence="1">Uncharacterized protein</fullName>
    </submittedName>
</protein>
<dbReference type="Proteomes" id="UP001162992">
    <property type="component" value="Chromosome 4"/>
</dbReference>
<keyword evidence="2" id="KW-1185">Reference proteome</keyword>
<proteinExistence type="predicted"/>
<gene>
    <name evidence="1" type="ORF">O6H91_04G058900</name>
</gene>
<dbReference type="EMBL" id="CM055095">
    <property type="protein sequence ID" value="KAJ7558856.1"/>
    <property type="molecule type" value="Genomic_DNA"/>
</dbReference>
<evidence type="ECO:0000313" key="2">
    <source>
        <dbReference type="Proteomes" id="UP001162992"/>
    </source>
</evidence>
<reference evidence="2" key="1">
    <citation type="journal article" date="2024" name="Proc. Natl. Acad. Sci. U.S.A.">
        <title>Extraordinary preservation of gene collinearity over three hundred million years revealed in homosporous lycophytes.</title>
        <authorList>
            <person name="Li C."/>
            <person name="Wickell D."/>
            <person name="Kuo L.Y."/>
            <person name="Chen X."/>
            <person name="Nie B."/>
            <person name="Liao X."/>
            <person name="Peng D."/>
            <person name="Ji J."/>
            <person name="Jenkins J."/>
            <person name="Williams M."/>
            <person name="Shu S."/>
            <person name="Plott C."/>
            <person name="Barry K."/>
            <person name="Rajasekar S."/>
            <person name="Grimwood J."/>
            <person name="Han X."/>
            <person name="Sun S."/>
            <person name="Hou Z."/>
            <person name="He W."/>
            <person name="Dai G."/>
            <person name="Sun C."/>
            <person name="Schmutz J."/>
            <person name="Leebens-Mack J.H."/>
            <person name="Li F.W."/>
            <person name="Wang L."/>
        </authorList>
    </citation>
    <scope>NUCLEOTIDE SEQUENCE [LARGE SCALE GENOMIC DNA]</scope>
    <source>
        <strain evidence="2">cv. PW_Plant_1</strain>
    </source>
</reference>
<comment type="caution">
    <text evidence="1">The sequence shown here is derived from an EMBL/GenBank/DDBJ whole genome shotgun (WGS) entry which is preliminary data.</text>
</comment>
<accession>A0ACC2DX58</accession>